<dbReference type="RefSeq" id="WP_345391931.1">
    <property type="nucleotide sequence ID" value="NZ_BAABLA010000007.1"/>
</dbReference>
<evidence type="ECO:0000313" key="3">
    <source>
        <dbReference type="Proteomes" id="UP001596337"/>
    </source>
</evidence>
<reference evidence="3" key="1">
    <citation type="journal article" date="2019" name="Int. J. Syst. Evol. Microbiol.">
        <title>The Global Catalogue of Microorganisms (GCM) 10K type strain sequencing project: providing services to taxonomists for standard genome sequencing and annotation.</title>
        <authorList>
            <consortium name="The Broad Institute Genomics Platform"/>
            <consortium name="The Broad Institute Genome Sequencing Center for Infectious Disease"/>
            <person name="Wu L."/>
            <person name="Ma J."/>
        </authorList>
    </citation>
    <scope>NUCLEOTIDE SEQUENCE [LARGE SCALE GENOMIC DNA]</scope>
    <source>
        <strain evidence="3">KCTC 32255</strain>
    </source>
</reference>
<dbReference type="Proteomes" id="UP001596337">
    <property type="component" value="Unassembled WGS sequence"/>
</dbReference>
<accession>A0ABW2BRE7</accession>
<sequence>MTSTVRRRPPAPSPETKAKSIAAYRAPARLAPASESELTGAITGQATGSVDATTPRFCHVHDTGGASVLLDENDPLVVTTATARGGDLPVLLELTDIAPVGLRERTRGLLWITGWLRLLPSKAARHRAIMIAEERPAAELLDVGHGARMACLHPSSLVLADSDGTHPLLPHQFAKAKPDPFCEYERYWLRHLEGEHPDVVTALARHVPAELRDGKIRPLSLDQYGLRLRVESDTGDHDVRLAFRKPAVTPQQLSDEMRRLVGCPFLAAHSAAPGG</sequence>
<dbReference type="EMBL" id="JBHSXX010000001">
    <property type="protein sequence ID" value="MFC6865576.1"/>
    <property type="molecule type" value="Genomic_DNA"/>
</dbReference>
<evidence type="ECO:0000259" key="1">
    <source>
        <dbReference type="Pfam" id="PF10615"/>
    </source>
</evidence>
<protein>
    <submittedName>
        <fullName evidence="2">DUF2470 domain-containing protein</fullName>
    </submittedName>
</protein>
<name>A0ABW2BRE7_9PSEU</name>
<dbReference type="InterPro" id="IPR019595">
    <property type="entry name" value="DUF2470"/>
</dbReference>
<dbReference type="Gene3D" id="3.20.180.10">
    <property type="entry name" value="PNP-oxidase-like"/>
    <property type="match status" value="1"/>
</dbReference>
<proteinExistence type="predicted"/>
<dbReference type="SUPFAM" id="SSF50475">
    <property type="entry name" value="FMN-binding split barrel"/>
    <property type="match status" value="1"/>
</dbReference>
<evidence type="ECO:0000313" key="2">
    <source>
        <dbReference type="EMBL" id="MFC6865576.1"/>
    </source>
</evidence>
<gene>
    <name evidence="2" type="ORF">ACFQGD_00280</name>
</gene>
<dbReference type="InterPro" id="IPR037119">
    <property type="entry name" value="Haem_oxidase_HugZ-like_sf"/>
</dbReference>
<organism evidence="2 3">
    <name type="scientific">Haloechinothrix salitolerans</name>
    <dbReference type="NCBI Taxonomy" id="926830"/>
    <lineage>
        <taxon>Bacteria</taxon>
        <taxon>Bacillati</taxon>
        <taxon>Actinomycetota</taxon>
        <taxon>Actinomycetes</taxon>
        <taxon>Pseudonocardiales</taxon>
        <taxon>Pseudonocardiaceae</taxon>
        <taxon>Haloechinothrix</taxon>
    </lineage>
</organism>
<feature type="domain" description="DUF2470" evidence="1">
    <location>
        <begin position="188"/>
        <end position="257"/>
    </location>
</feature>
<comment type="caution">
    <text evidence="2">The sequence shown here is derived from an EMBL/GenBank/DDBJ whole genome shotgun (WGS) entry which is preliminary data.</text>
</comment>
<keyword evidence="3" id="KW-1185">Reference proteome</keyword>
<dbReference type="Pfam" id="PF10615">
    <property type="entry name" value="DUF2470"/>
    <property type="match status" value="1"/>
</dbReference>